<dbReference type="EMBL" id="JAPMXC010000011">
    <property type="protein sequence ID" value="MCY0389714.1"/>
    <property type="molecule type" value="Genomic_DNA"/>
</dbReference>
<reference evidence="2" key="1">
    <citation type="submission" date="2022-11" db="EMBL/GenBank/DDBJ databases">
        <title>Robbsia betulipollinis sp. nov., isolated from pollen of birch (Betula pendula).</title>
        <authorList>
            <person name="Shi H."/>
            <person name="Ambika Manirajan B."/>
            <person name="Ratering S."/>
            <person name="Geissler-Plaum R."/>
            <person name="Schnell S."/>
        </authorList>
    </citation>
    <scope>NUCLEOTIDE SEQUENCE</scope>
    <source>
        <strain evidence="2">Bb-Pol-6</strain>
    </source>
</reference>
<name>A0ABT3ZT08_9BURK</name>
<evidence type="ECO:0000256" key="1">
    <source>
        <dbReference type="SAM" id="MobiDB-lite"/>
    </source>
</evidence>
<evidence type="ECO:0000313" key="2">
    <source>
        <dbReference type="EMBL" id="MCY0389714.1"/>
    </source>
</evidence>
<dbReference type="RefSeq" id="WP_267849639.1">
    <property type="nucleotide sequence ID" value="NZ_JAPMXC010000011.1"/>
</dbReference>
<feature type="compositionally biased region" description="Low complexity" evidence="1">
    <location>
        <begin position="100"/>
        <end position="115"/>
    </location>
</feature>
<accession>A0ABT3ZT08</accession>
<proteinExistence type="predicted"/>
<keyword evidence="3" id="KW-1185">Reference proteome</keyword>
<protein>
    <submittedName>
        <fullName evidence="2">Uncharacterized protein</fullName>
    </submittedName>
</protein>
<evidence type="ECO:0000313" key="3">
    <source>
        <dbReference type="Proteomes" id="UP001082899"/>
    </source>
</evidence>
<feature type="compositionally biased region" description="Low complexity" evidence="1">
    <location>
        <begin position="23"/>
        <end position="34"/>
    </location>
</feature>
<feature type="region of interest" description="Disordered" evidence="1">
    <location>
        <begin position="96"/>
        <end position="115"/>
    </location>
</feature>
<sequence length="115" mass="11486">MPGRIASRGDLLRRDASGGNPLGGNPPDSNPLGGNPLGGNPLGGNPLGGNPPGRAPPGGDPSQDAPSDRVAPAFLDTRVPGIRFCMPPPFSIALPMRQCSPVSRPPARSAAPAAP</sequence>
<gene>
    <name evidence="2" type="ORF">OVY01_21460</name>
</gene>
<organism evidence="2 3">
    <name type="scientific">Robbsia betulipollinis</name>
    <dbReference type="NCBI Taxonomy" id="2981849"/>
    <lineage>
        <taxon>Bacteria</taxon>
        <taxon>Pseudomonadati</taxon>
        <taxon>Pseudomonadota</taxon>
        <taxon>Betaproteobacteria</taxon>
        <taxon>Burkholderiales</taxon>
        <taxon>Burkholderiaceae</taxon>
        <taxon>Robbsia</taxon>
    </lineage>
</organism>
<comment type="caution">
    <text evidence="2">The sequence shown here is derived from an EMBL/GenBank/DDBJ whole genome shotgun (WGS) entry which is preliminary data.</text>
</comment>
<feature type="region of interest" description="Disordered" evidence="1">
    <location>
        <begin position="1"/>
        <end position="74"/>
    </location>
</feature>
<feature type="compositionally biased region" description="Gly residues" evidence="1">
    <location>
        <begin position="35"/>
        <end position="51"/>
    </location>
</feature>
<dbReference type="Proteomes" id="UP001082899">
    <property type="component" value="Unassembled WGS sequence"/>
</dbReference>